<dbReference type="HOGENOM" id="CLU_1430515_0_0_1"/>
<evidence type="ECO:0000313" key="1">
    <source>
        <dbReference type="EMBL" id="EKX50689.1"/>
    </source>
</evidence>
<dbReference type="Gene3D" id="3.40.1570.10">
    <property type="entry name" value="HemS/ChuS/ChuX like domains"/>
    <property type="match status" value="1"/>
</dbReference>
<dbReference type="EMBL" id="JH992977">
    <property type="protein sequence ID" value="EKX50689.1"/>
    <property type="molecule type" value="Genomic_DNA"/>
</dbReference>
<dbReference type="Proteomes" id="UP000011087">
    <property type="component" value="Unassembled WGS sequence"/>
</dbReference>
<accession>L1JQX1</accession>
<evidence type="ECO:0000313" key="2">
    <source>
        <dbReference type="EnsemblProtists" id="EKX50689"/>
    </source>
</evidence>
<evidence type="ECO:0000313" key="3">
    <source>
        <dbReference type="Proteomes" id="UP000011087"/>
    </source>
</evidence>
<protein>
    <submittedName>
        <fullName evidence="1 2">Uncharacterized protein</fullName>
    </submittedName>
</protein>
<reference evidence="2" key="3">
    <citation type="submission" date="2015-06" db="UniProtKB">
        <authorList>
            <consortium name="EnsemblProtists"/>
        </authorList>
    </citation>
    <scope>IDENTIFICATION</scope>
</reference>
<dbReference type="KEGG" id="gtt:GUITHDRAFT_103282"/>
<organism evidence="1">
    <name type="scientific">Guillardia theta (strain CCMP2712)</name>
    <name type="common">Cryptophyte</name>
    <dbReference type="NCBI Taxonomy" id="905079"/>
    <lineage>
        <taxon>Eukaryota</taxon>
        <taxon>Cryptophyceae</taxon>
        <taxon>Pyrenomonadales</taxon>
        <taxon>Geminigeraceae</taxon>
        <taxon>Guillardia</taxon>
    </lineage>
</organism>
<dbReference type="GeneID" id="17307711"/>
<sequence>MKHESSVTSISRRNALLAGISIAGSSLLPPLKALAEPVADEIKDYKLVQIFQECKDLGVVRFLSVNPNGAVLEALGKFDYSLVPFEIPGKGQYVRIAGPNSPDHLVASFECSINLDNAAILAFDKLYGPTGELYSLRIMNDKGDKILSILLNYDIEGNGGKPGKYYKGAVEKWEELRKKYGDANGEVKLK</sequence>
<keyword evidence="3" id="KW-1185">Reference proteome</keyword>
<dbReference type="EnsemblProtists" id="EKX50689">
    <property type="protein sequence ID" value="EKX50689"/>
    <property type="gene ID" value="GUITHDRAFT_103282"/>
</dbReference>
<dbReference type="InterPro" id="IPR053733">
    <property type="entry name" value="Heme_Transport_Util_sf"/>
</dbReference>
<dbReference type="PaxDb" id="55529-EKX50689"/>
<name>L1JQX1_GUITC</name>
<reference evidence="1 3" key="1">
    <citation type="journal article" date="2012" name="Nature">
        <title>Algal genomes reveal evolutionary mosaicism and the fate of nucleomorphs.</title>
        <authorList>
            <consortium name="DOE Joint Genome Institute"/>
            <person name="Curtis B.A."/>
            <person name="Tanifuji G."/>
            <person name="Burki F."/>
            <person name="Gruber A."/>
            <person name="Irimia M."/>
            <person name="Maruyama S."/>
            <person name="Arias M.C."/>
            <person name="Ball S.G."/>
            <person name="Gile G.H."/>
            <person name="Hirakawa Y."/>
            <person name="Hopkins J.F."/>
            <person name="Kuo A."/>
            <person name="Rensing S.A."/>
            <person name="Schmutz J."/>
            <person name="Symeonidi A."/>
            <person name="Elias M."/>
            <person name="Eveleigh R.J."/>
            <person name="Herman E.K."/>
            <person name="Klute M.J."/>
            <person name="Nakayama T."/>
            <person name="Obornik M."/>
            <person name="Reyes-Prieto A."/>
            <person name="Armbrust E.V."/>
            <person name="Aves S.J."/>
            <person name="Beiko R.G."/>
            <person name="Coutinho P."/>
            <person name="Dacks J.B."/>
            <person name="Durnford D.G."/>
            <person name="Fast N.M."/>
            <person name="Green B.R."/>
            <person name="Grisdale C.J."/>
            <person name="Hempel F."/>
            <person name="Henrissat B."/>
            <person name="Hoppner M.P."/>
            <person name="Ishida K."/>
            <person name="Kim E."/>
            <person name="Koreny L."/>
            <person name="Kroth P.G."/>
            <person name="Liu Y."/>
            <person name="Malik S.B."/>
            <person name="Maier U.G."/>
            <person name="McRose D."/>
            <person name="Mock T."/>
            <person name="Neilson J.A."/>
            <person name="Onodera N.T."/>
            <person name="Poole A.M."/>
            <person name="Pritham E.J."/>
            <person name="Richards T.A."/>
            <person name="Rocap G."/>
            <person name="Roy S.W."/>
            <person name="Sarai C."/>
            <person name="Schaack S."/>
            <person name="Shirato S."/>
            <person name="Slamovits C.H."/>
            <person name="Spencer D.F."/>
            <person name="Suzuki S."/>
            <person name="Worden A.Z."/>
            <person name="Zauner S."/>
            <person name="Barry K."/>
            <person name="Bell C."/>
            <person name="Bharti A.K."/>
            <person name="Crow J.A."/>
            <person name="Grimwood J."/>
            <person name="Kramer R."/>
            <person name="Lindquist E."/>
            <person name="Lucas S."/>
            <person name="Salamov A."/>
            <person name="McFadden G.I."/>
            <person name="Lane C.E."/>
            <person name="Keeling P.J."/>
            <person name="Gray M.W."/>
            <person name="Grigoriev I.V."/>
            <person name="Archibald J.M."/>
        </authorList>
    </citation>
    <scope>NUCLEOTIDE SEQUENCE</scope>
    <source>
        <strain evidence="1 3">CCMP2712</strain>
    </source>
</reference>
<dbReference type="RefSeq" id="XP_005837669.1">
    <property type="nucleotide sequence ID" value="XM_005837612.1"/>
</dbReference>
<proteinExistence type="predicted"/>
<dbReference type="AlphaFoldDB" id="L1JQX1"/>
<reference evidence="3" key="2">
    <citation type="submission" date="2012-11" db="EMBL/GenBank/DDBJ databases">
        <authorList>
            <person name="Kuo A."/>
            <person name="Curtis B.A."/>
            <person name="Tanifuji G."/>
            <person name="Burki F."/>
            <person name="Gruber A."/>
            <person name="Irimia M."/>
            <person name="Maruyama S."/>
            <person name="Arias M.C."/>
            <person name="Ball S.G."/>
            <person name="Gile G.H."/>
            <person name="Hirakawa Y."/>
            <person name="Hopkins J.F."/>
            <person name="Rensing S.A."/>
            <person name="Schmutz J."/>
            <person name="Symeonidi A."/>
            <person name="Elias M."/>
            <person name="Eveleigh R.J."/>
            <person name="Herman E.K."/>
            <person name="Klute M.J."/>
            <person name="Nakayama T."/>
            <person name="Obornik M."/>
            <person name="Reyes-Prieto A."/>
            <person name="Armbrust E.V."/>
            <person name="Aves S.J."/>
            <person name="Beiko R.G."/>
            <person name="Coutinho P."/>
            <person name="Dacks J.B."/>
            <person name="Durnford D.G."/>
            <person name="Fast N.M."/>
            <person name="Green B.R."/>
            <person name="Grisdale C."/>
            <person name="Hempe F."/>
            <person name="Henrissat B."/>
            <person name="Hoppner M.P."/>
            <person name="Ishida K.-I."/>
            <person name="Kim E."/>
            <person name="Koreny L."/>
            <person name="Kroth P.G."/>
            <person name="Liu Y."/>
            <person name="Malik S.-B."/>
            <person name="Maier U.G."/>
            <person name="McRose D."/>
            <person name="Mock T."/>
            <person name="Neilson J.A."/>
            <person name="Onodera N.T."/>
            <person name="Poole A.M."/>
            <person name="Pritham E.J."/>
            <person name="Richards T.A."/>
            <person name="Rocap G."/>
            <person name="Roy S.W."/>
            <person name="Sarai C."/>
            <person name="Schaack S."/>
            <person name="Shirato S."/>
            <person name="Slamovits C.H."/>
            <person name="Spencer D.F."/>
            <person name="Suzuki S."/>
            <person name="Worden A.Z."/>
            <person name="Zauner S."/>
            <person name="Barry K."/>
            <person name="Bell C."/>
            <person name="Bharti A.K."/>
            <person name="Crow J.A."/>
            <person name="Grimwood J."/>
            <person name="Kramer R."/>
            <person name="Lindquist E."/>
            <person name="Lucas S."/>
            <person name="Salamov A."/>
            <person name="McFadden G.I."/>
            <person name="Lane C.E."/>
            <person name="Keeling P.J."/>
            <person name="Gray M.W."/>
            <person name="Grigoriev I.V."/>
            <person name="Archibald J.M."/>
        </authorList>
    </citation>
    <scope>NUCLEOTIDE SEQUENCE</scope>
    <source>
        <strain evidence="3">CCMP2712</strain>
    </source>
</reference>
<gene>
    <name evidence="1" type="ORF">GUITHDRAFT_103282</name>
</gene>